<dbReference type="PANTHER" id="PTHR43156">
    <property type="entry name" value="STAGE II SPORULATION PROTEIN E-RELATED"/>
    <property type="match status" value="1"/>
</dbReference>
<gene>
    <name evidence="3" type="ORF">GETHPA_00280</name>
</gene>
<protein>
    <recommendedName>
        <fullName evidence="2">FHA domain-containing protein</fullName>
    </recommendedName>
</protein>
<dbReference type="SUPFAM" id="SSF81606">
    <property type="entry name" value="PP2C-like"/>
    <property type="match status" value="1"/>
</dbReference>
<dbReference type="InterPro" id="IPR001932">
    <property type="entry name" value="PPM-type_phosphatase-like_dom"/>
</dbReference>
<dbReference type="SMART" id="SM00240">
    <property type="entry name" value="FHA"/>
    <property type="match status" value="1"/>
</dbReference>
<dbReference type="Gene3D" id="2.60.200.20">
    <property type="match status" value="1"/>
</dbReference>
<dbReference type="SUPFAM" id="SSF55781">
    <property type="entry name" value="GAF domain-like"/>
    <property type="match status" value="1"/>
</dbReference>
<comment type="caution">
    <text evidence="3">The sequence shown here is derived from an EMBL/GenBank/DDBJ whole genome shotgun (WGS) entry which is preliminary data.</text>
</comment>
<sequence length="545" mass="58488">MTALWIHVPGQDPVPVRGDVRLTFGRGSGNDIVIPDRSLSRNHAALECHDGAAVLLDLGSRNGSRVNGERVQGPRPVQAGDEIRLGRVRLRLEAEAPAPVPIEEAGPSPRSAYAVRVDRLRNLRTGASAAPADGHWLEALTIVHELSLDLLRAESLDLMLWGLLDRLFAFLRPGRGAVLLRDAEGRLCQVAARSSSHGREFQVALSRTMVEAALERHEAMLVNDPLLDPKLGRAPSLIRSGVTTLMTVPLEYEARVVGLVYLDADARRAPFTEADLQFVASLGHLAAAKIQAVRLAEEVAAKRDLEKELAIARQIQERILPDRMPQPGGFELLGANEACRQVSGDLYGHWPGPDGRLWLALADVAGKGLGPGLLMATFQAYVQAWSETCADPAALALKLSLALSRRTTPNRFITAFLVLLDPASGLIAFTNAGHNPALLLRPDGACEDLGAQGFPLAMFAGQPYGSGQRVLQPGELLCLYTDGISEALDAEGREFGPGGLEAVLRAQAGADLETLHHAVCEALARHTGGAPLADDRTLLLVRRRG</sequence>
<dbReference type="SMART" id="SM00331">
    <property type="entry name" value="PP2C_SIG"/>
    <property type="match status" value="1"/>
</dbReference>
<dbReference type="InterPro" id="IPR029016">
    <property type="entry name" value="GAF-like_dom_sf"/>
</dbReference>
<evidence type="ECO:0000313" key="4">
    <source>
        <dbReference type="Proteomes" id="UP001165089"/>
    </source>
</evidence>
<dbReference type="Proteomes" id="UP001165089">
    <property type="component" value="Unassembled WGS sequence"/>
</dbReference>
<dbReference type="CDD" id="cd00060">
    <property type="entry name" value="FHA"/>
    <property type="match status" value="1"/>
</dbReference>
<dbReference type="PROSITE" id="PS50006">
    <property type="entry name" value="FHA_DOMAIN"/>
    <property type="match status" value="1"/>
</dbReference>
<proteinExistence type="predicted"/>
<dbReference type="SUPFAM" id="SSF49879">
    <property type="entry name" value="SMAD/FHA domain"/>
    <property type="match status" value="1"/>
</dbReference>
<dbReference type="Pfam" id="PF01590">
    <property type="entry name" value="GAF"/>
    <property type="match status" value="1"/>
</dbReference>
<dbReference type="InterPro" id="IPR052016">
    <property type="entry name" value="Bact_Sigma-Reg"/>
</dbReference>
<dbReference type="EMBL" id="BSDD01000001">
    <property type="protein sequence ID" value="GLH68495.1"/>
    <property type="molecule type" value="Genomic_DNA"/>
</dbReference>
<evidence type="ECO:0000259" key="2">
    <source>
        <dbReference type="PROSITE" id="PS50006"/>
    </source>
</evidence>
<dbReference type="Gene3D" id="3.30.450.40">
    <property type="match status" value="1"/>
</dbReference>
<reference evidence="3 4" key="1">
    <citation type="journal article" date="2023" name="Antonie Van Leeuwenhoek">
        <title>Mesoterricola silvestris gen. nov., sp. nov., Mesoterricola sediminis sp. nov., Geothrix oryzae sp. nov., Geothrix edaphica sp. nov., Geothrix rubra sp. nov., and Geothrix limicola sp. nov., six novel members of Acidobacteriota isolated from soils.</title>
        <authorList>
            <person name="Itoh H."/>
            <person name="Sugisawa Y."/>
            <person name="Mise K."/>
            <person name="Xu Z."/>
            <person name="Kuniyasu M."/>
            <person name="Ushijima N."/>
            <person name="Kawano K."/>
            <person name="Kobayashi E."/>
            <person name="Shiratori Y."/>
            <person name="Masuda Y."/>
            <person name="Senoo K."/>
        </authorList>
    </citation>
    <scope>NUCLEOTIDE SEQUENCE [LARGE SCALE GENOMIC DNA]</scope>
    <source>
        <strain evidence="3 4">Red803</strain>
    </source>
</reference>
<evidence type="ECO:0000313" key="3">
    <source>
        <dbReference type="EMBL" id="GLH68495.1"/>
    </source>
</evidence>
<dbReference type="PANTHER" id="PTHR43156:SF2">
    <property type="entry name" value="STAGE II SPORULATION PROTEIN E"/>
    <property type="match status" value="1"/>
</dbReference>
<dbReference type="InterPro" id="IPR003018">
    <property type="entry name" value="GAF"/>
</dbReference>
<evidence type="ECO:0000256" key="1">
    <source>
        <dbReference type="ARBA" id="ARBA00022801"/>
    </source>
</evidence>
<feature type="domain" description="FHA" evidence="2">
    <location>
        <begin position="22"/>
        <end position="71"/>
    </location>
</feature>
<dbReference type="InterPro" id="IPR000253">
    <property type="entry name" value="FHA_dom"/>
</dbReference>
<dbReference type="Pfam" id="PF07228">
    <property type="entry name" value="SpoIIE"/>
    <property type="match status" value="1"/>
</dbReference>
<dbReference type="InterPro" id="IPR036457">
    <property type="entry name" value="PPM-type-like_dom_sf"/>
</dbReference>
<dbReference type="Gene3D" id="3.60.40.10">
    <property type="entry name" value="PPM-type phosphatase domain"/>
    <property type="match status" value="1"/>
</dbReference>
<dbReference type="SMART" id="SM00065">
    <property type="entry name" value="GAF"/>
    <property type="match status" value="1"/>
</dbReference>
<dbReference type="InterPro" id="IPR008984">
    <property type="entry name" value="SMAD_FHA_dom_sf"/>
</dbReference>
<keyword evidence="4" id="KW-1185">Reference proteome</keyword>
<dbReference type="Pfam" id="PF00498">
    <property type="entry name" value="FHA"/>
    <property type="match status" value="1"/>
</dbReference>
<name>A0ABQ5Q317_9BACT</name>
<keyword evidence="1" id="KW-0378">Hydrolase</keyword>
<accession>A0ABQ5Q317</accession>
<dbReference type="RefSeq" id="WP_285721965.1">
    <property type="nucleotide sequence ID" value="NZ_BSDD01000001.1"/>
</dbReference>
<organism evidence="3 4">
    <name type="scientific">Geothrix rubra</name>
    <dbReference type="NCBI Taxonomy" id="2927977"/>
    <lineage>
        <taxon>Bacteria</taxon>
        <taxon>Pseudomonadati</taxon>
        <taxon>Acidobacteriota</taxon>
        <taxon>Holophagae</taxon>
        <taxon>Holophagales</taxon>
        <taxon>Holophagaceae</taxon>
        <taxon>Geothrix</taxon>
    </lineage>
</organism>